<dbReference type="Proteomes" id="UP001154282">
    <property type="component" value="Unassembled WGS sequence"/>
</dbReference>
<name>A0AAV0K6Y1_9ROSI</name>
<organism evidence="1 2">
    <name type="scientific">Linum tenue</name>
    <dbReference type="NCBI Taxonomy" id="586396"/>
    <lineage>
        <taxon>Eukaryota</taxon>
        <taxon>Viridiplantae</taxon>
        <taxon>Streptophyta</taxon>
        <taxon>Embryophyta</taxon>
        <taxon>Tracheophyta</taxon>
        <taxon>Spermatophyta</taxon>
        <taxon>Magnoliopsida</taxon>
        <taxon>eudicotyledons</taxon>
        <taxon>Gunneridae</taxon>
        <taxon>Pentapetalae</taxon>
        <taxon>rosids</taxon>
        <taxon>fabids</taxon>
        <taxon>Malpighiales</taxon>
        <taxon>Linaceae</taxon>
        <taxon>Linum</taxon>
    </lineage>
</organism>
<reference evidence="1" key="1">
    <citation type="submission" date="2022-08" db="EMBL/GenBank/DDBJ databases">
        <authorList>
            <person name="Gutierrez-Valencia J."/>
        </authorList>
    </citation>
    <scope>NUCLEOTIDE SEQUENCE</scope>
</reference>
<dbReference type="EMBL" id="CAMGYJ010000005">
    <property type="protein sequence ID" value="CAI0417847.1"/>
    <property type="molecule type" value="Genomic_DNA"/>
</dbReference>
<proteinExistence type="predicted"/>
<dbReference type="AlphaFoldDB" id="A0AAV0K6Y1"/>
<gene>
    <name evidence="1" type="ORF">LITE_LOCUS17464</name>
</gene>
<comment type="caution">
    <text evidence="1">The sequence shown here is derived from an EMBL/GenBank/DDBJ whole genome shotgun (WGS) entry which is preliminary data.</text>
</comment>
<evidence type="ECO:0000313" key="2">
    <source>
        <dbReference type="Proteomes" id="UP001154282"/>
    </source>
</evidence>
<evidence type="ECO:0000313" key="1">
    <source>
        <dbReference type="EMBL" id="CAI0417847.1"/>
    </source>
</evidence>
<protein>
    <submittedName>
        <fullName evidence="1">Uncharacterized protein</fullName>
    </submittedName>
</protein>
<accession>A0AAV0K6Y1</accession>
<keyword evidence="2" id="KW-1185">Reference proteome</keyword>
<sequence>MKWQALHYSRLQIVGYARMSSFLQAPVFQYHAFSFSHSVCRAVVVTKPSSSSPSLSKAVRERSDKESFNTCSSWKKPLKDTEVRAYRTDPVQVRPSWKKPLIQCNTVKQESSMIQIWATTNLEQITDSSNIA</sequence>